<dbReference type="GO" id="GO:0035999">
    <property type="term" value="P:tetrahydrofolate interconversion"/>
    <property type="evidence" value="ECO:0007669"/>
    <property type="project" value="UniProtKB-UniPathway"/>
</dbReference>
<dbReference type="SUPFAM" id="SSF53383">
    <property type="entry name" value="PLP-dependent transferases"/>
    <property type="match status" value="1"/>
</dbReference>
<dbReference type="InterPro" id="IPR049943">
    <property type="entry name" value="Ser_HO-MeTrfase-like"/>
</dbReference>
<evidence type="ECO:0000313" key="5">
    <source>
        <dbReference type="EMBL" id="RYR07441.1"/>
    </source>
</evidence>
<dbReference type="InterPro" id="IPR015424">
    <property type="entry name" value="PyrdxlP-dep_Trfase"/>
</dbReference>
<feature type="domain" description="Serine hydroxymethyltransferase-like" evidence="4">
    <location>
        <begin position="2"/>
        <end position="66"/>
    </location>
</feature>
<evidence type="ECO:0000256" key="1">
    <source>
        <dbReference type="ARBA" id="ARBA00001528"/>
    </source>
</evidence>
<comment type="catalytic activity">
    <reaction evidence="1">
        <text>(6R)-5,10-methylene-5,6,7,8-tetrahydrofolate + glycine + H2O = (6S)-5,6,7,8-tetrahydrofolate + L-serine</text>
        <dbReference type="Rhea" id="RHEA:15481"/>
        <dbReference type="ChEBI" id="CHEBI:15377"/>
        <dbReference type="ChEBI" id="CHEBI:15636"/>
        <dbReference type="ChEBI" id="CHEBI:33384"/>
        <dbReference type="ChEBI" id="CHEBI:57305"/>
        <dbReference type="ChEBI" id="CHEBI:57453"/>
        <dbReference type="EC" id="2.1.2.1"/>
    </reaction>
</comment>
<comment type="cofactor">
    <cofactor evidence="2">
        <name>pyridoxal 5'-phosphate</name>
        <dbReference type="ChEBI" id="CHEBI:597326"/>
    </cofactor>
</comment>
<comment type="caution">
    <text evidence="5">The sequence shown here is derived from an EMBL/GenBank/DDBJ whole genome shotgun (WGS) entry which is preliminary data.</text>
</comment>
<evidence type="ECO:0000259" key="4">
    <source>
        <dbReference type="Pfam" id="PF00464"/>
    </source>
</evidence>
<dbReference type="InterPro" id="IPR039429">
    <property type="entry name" value="SHMT-like_dom"/>
</dbReference>
<dbReference type="Pfam" id="PF00464">
    <property type="entry name" value="SHMT"/>
    <property type="match status" value="1"/>
</dbReference>
<dbReference type="GO" id="GO:0030170">
    <property type="term" value="F:pyridoxal phosphate binding"/>
    <property type="evidence" value="ECO:0007669"/>
    <property type="project" value="TreeGrafter"/>
</dbReference>
<keyword evidence="3" id="KW-0663">Pyridoxal phosphate</keyword>
<dbReference type="GO" id="GO:0004372">
    <property type="term" value="F:glycine hydroxymethyltransferase activity"/>
    <property type="evidence" value="ECO:0007669"/>
    <property type="project" value="UniProtKB-EC"/>
</dbReference>
<evidence type="ECO:0000256" key="2">
    <source>
        <dbReference type="ARBA" id="ARBA00001933"/>
    </source>
</evidence>
<dbReference type="EMBL" id="SDMP01000015">
    <property type="protein sequence ID" value="RYR07441.1"/>
    <property type="molecule type" value="Genomic_DNA"/>
</dbReference>
<accession>A0A444YZT1</accession>
<evidence type="ECO:0000256" key="3">
    <source>
        <dbReference type="ARBA" id="ARBA00022898"/>
    </source>
</evidence>
<name>A0A444YZT1_ARAHY</name>
<dbReference type="GO" id="GO:0005739">
    <property type="term" value="C:mitochondrion"/>
    <property type="evidence" value="ECO:0007669"/>
    <property type="project" value="TreeGrafter"/>
</dbReference>
<evidence type="ECO:0000313" key="6">
    <source>
        <dbReference type="Proteomes" id="UP000289738"/>
    </source>
</evidence>
<dbReference type="Gene3D" id="3.40.640.10">
    <property type="entry name" value="Type I PLP-dependent aspartate aminotransferase-like (Major domain)"/>
    <property type="match status" value="1"/>
</dbReference>
<dbReference type="PANTHER" id="PTHR11680">
    <property type="entry name" value="SERINE HYDROXYMETHYLTRANSFERASE"/>
    <property type="match status" value="1"/>
</dbReference>
<dbReference type="GO" id="GO:0019264">
    <property type="term" value="P:glycine biosynthetic process from serine"/>
    <property type="evidence" value="ECO:0007669"/>
    <property type="project" value="TreeGrafter"/>
</dbReference>
<dbReference type="UniPathway" id="UPA00193"/>
<dbReference type="Proteomes" id="UP000289738">
    <property type="component" value="Chromosome B05"/>
</dbReference>
<dbReference type="AlphaFoldDB" id="A0A444YZT1"/>
<organism evidence="5 6">
    <name type="scientific">Arachis hypogaea</name>
    <name type="common">Peanut</name>
    <dbReference type="NCBI Taxonomy" id="3818"/>
    <lineage>
        <taxon>Eukaryota</taxon>
        <taxon>Viridiplantae</taxon>
        <taxon>Streptophyta</taxon>
        <taxon>Embryophyta</taxon>
        <taxon>Tracheophyta</taxon>
        <taxon>Spermatophyta</taxon>
        <taxon>Magnoliopsida</taxon>
        <taxon>eudicotyledons</taxon>
        <taxon>Gunneridae</taxon>
        <taxon>Pentapetalae</taxon>
        <taxon>rosids</taxon>
        <taxon>fabids</taxon>
        <taxon>Fabales</taxon>
        <taxon>Fabaceae</taxon>
        <taxon>Papilionoideae</taxon>
        <taxon>50 kb inversion clade</taxon>
        <taxon>dalbergioids sensu lato</taxon>
        <taxon>Dalbergieae</taxon>
        <taxon>Pterocarpus clade</taxon>
        <taxon>Arachis</taxon>
    </lineage>
</organism>
<dbReference type="InterPro" id="IPR015421">
    <property type="entry name" value="PyrdxlP-dep_Trfase_major"/>
</dbReference>
<gene>
    <name evidence="5" type="ORF">Ahy_B05g074788</name>
</gene>
<dbReference type="PANTHER" id="PTHR11680:SF28">
    <property type="entry name" value="SERINE HYDROXYMETHYLTRANSFERASE, MITOCHONDRIAL"/>
    <property type="match status" value="1"/>
</dbReference>
<dbReference type="STRING" id="3818.A0A444YZT1"/>
<sequence>MAERLCQKRVLEVFRLDPAKWGVNVQPLYRSPSKFQVYTALLKPHDRIMTLDLLHGGHLSHGYQTLLGLASVVDHRRTRRQPHPHHSKTLDALLVPLEILLFDRMELWLPLALMILNPKSCTVRKKTKIQEKLVEEEDEEVRTEILVIKGDKD</sequence>
<keyword evidence="6" id="KW-1185">Reference proteome</keyword>
<protein>
    <recommendedName>
        <fullName evidence="4">Serine hydroxymethyltransferase-like domain-containing protein</fullName>
    </recommendedName>
</protein>
<proteinExistence type="predicted"/>
<reference evidence="5 6" key="1">
    <citation type="submission" date="2019-01" db="EMBL/GenBank/DDBJ databases">
        <title>Sequencing of cultivated peanut Arachis hypogaea provides insights into genome evolution and oil improvement.</title>
        <authorList>
            <person name="Chen X."/>
        </authorList>
    </citation>
    <scope>NUCLEOTIDE SEQUENCE [LARGE SCALE GENOMIC DNA]</scope>
    <source>
        <strain evidence="6">cv. Fuhuasheng</strain>
        <tissue evidence="5">Leaves</tissue>
    </source>
</reference>